<evidence type="ECO:0000256" key="1">
    <source>
        <dbReference type="ARBA" id="ARBA00004123"/>
    </source>
</evidence>
<dbReference type="eggNOG" id="KOG1902">
    <property type="taxonomic scope" value="Eukaryota"/>
</dbReference>
<evidence type="ECO:0000256" key="3">
    <source>
        <dbReference type="ARBA" id="ARBA00023187"/>
    </source>
</evidence>
<dbReference type="OMA" id="KEHENCR"/>
<dbReference type="PANTHER" id="PTHR12357">
    <property type="entry name" value="YTH YT521-B HOMOLOGY DOMAIN-CONTAINING"/>
    <property type="match status" value="1"/>
</dbReference>
<dbReference type="Ensembl" id="ENSMODT00000018250.3">
    <property type="protein sequence ID" value="ENSMODP00000017920.3"/>
    <property type="gene ID" value="ENSMODG00000014337.3"/>
</dbReference>
<keyword evidence="9" id="KW-1185">Reference proteome</keyword>
<keyword evidence="5" id="KW-0694">RNA-binding</keyword>
<dbReference type="InterPro" id="IPR007275">
    <property type="entry name" value="YTH_domain"/>
</dbReference>
<dbReference type="PANTHER" id="PTHR12357:SF3">
    <property type="entry name" value="YTH DOMAIN-CONTAINING PROTEIN 1"/>
    <property type="match status" value="1"/>
</dbReference>
<feature type="compositionally biased region" description="Basic and acidic residues" evidence="6">
    <location>
        <begin position="171"/>
        <end position="184"/>
    </location>
</feature>
<dbReference type="FunFam" id="3.10.590.10:FF:000002">
    <property type="entry name" value="YTH domain-containing protein 1 isoform X1"/>
    <property type="match status" value="1"/>
</dbReference>
<feature type="compositionally biased region" description="Polar residues" evidence="6">
    <location>
        <begin position="226"/>
        <end position="247"/>
    </location>
</feature>
<evidence type="ECO:0000313" key="9">
    <source>
        <dbReference type="Proteomes" id="UP000002280"/>
    </source>
</evidence>
<dbReference type="AlphaFoldDB" id="F6ULQ3"/>
<dbReference type="CDD" id="cd21134">
    <property type="entry name" value="YTH"/>
    <property type="match status" value="1"/>
</dbReference>
<dbReference type="Proteomes" id="UP000002280">
    <property type="component" value="Chromosome 8"/>
</dbReference>
<keyword evidence="4" id="KW-0539">Nucleus</keyword>
<evidence type="ECO:0000256" key="2">
    <source>
        <dbReference type="ARBA" id="ARBA00022664"/>
    </source>
</evidence>
<feature type="compositionally biased region" description="Polar residues" evidence="6">
    <location>
        <begin position="52"/>
        <end position="69"/>
    </location>
</feature>
<keyword evidence="3" id="KW-0508">mRNA splicing</keyword>
<dbReference type="GO" id="GO:1990247">
    <property type="term" value="F:N6-methyladenosine-containing RNA reader activity"/>
    <property type="evidence" value="ECO:0000318"/>
    <property type="project" value="GO_Central"/>
</dbReference>
<evidence type="ECO:0000256" key="4">
    <source>
        <dbReference type="ARBA" id="ARBA00023242"/>
    </source>
</evidence>
<feature type="domain" description="YTH" evidence="7">
    <location>
        <begin position="303"/>
        <end position="440"/>
    </location>
</feature>
<dbReference type="InterPro" id="IPR045168">
    <property type="entry name" value="YTH_prot"/>
</dbReference>
<protein>
    <recommendedName>
        <fullName evidence="5">YTH domain-containing family protein</fullName>
    </recommendedName>
</protein>
<dbReference type="InParanoid" id="F6ULQ3"/>
<feature type="region of interest" description="Disordered" evidence="6">
    <location>
        <begin position="88"/>
        <end position="259"/>
    </location>
</feature>
<evidence type="ECO:0000313" key="8">
    <source>
        <dbReference type="Ensembl" id="ENSMODP00000017920.3"/>
    </source>
</evidence>
<dbReference type="PROSITE" id="PS50882">
    <property type="entry name" value="YTH"/>
    <property type="match status" value="1"/>
</dbReference>
<accession>F6ULQ3</accession>
<dbReference type="GO" id="GO:0005654">
    <property type="term" value="C:nucleoplasm"/>
    <property type="evidence" value="ECO:0000318"/>
    <property type="project" value="GO_Central"/>
</dbReference>
<feature type="compositionally biased region" description="Basic and acidic residues" evidence="6">
    <location>
        <begin position="113"/>
        <end position="158"/>
    </location>
</feature>
<comment type="similarity">
    <text evidence="5">Belongs to the YTHDF family.</text>
</comment>
<organism evidence="8 9">
    <name type="scientific">Monodelphis domestica</name>
    <name type="common">Gray short-tailed opossum</name>
    <dbReference type="NCBI Taxonomy" id="13616"/>
    <lineage>
        <taxon>Eukaryota</taxon>
        <taxon>Metazoa</taxon>
        <taxon>Chordata</taxon>
        <taxon>Craniata</taxon>
        <taxon>Vertebrata</taxon>
        <taxon>Euteleostomi</taxon>
        <taxon>Mammalia</taxon>
        <taxon>Metatheria</taxon>
        <taxon>Didelphimorphia</taxon>
        <taxon>Didelphidae</taxon>
        <taxon>Monodelphis</taxon>
    </lineage>
</organism>
<feature type="compositionally biased region" description="Acidic residues" evidence="6">
    <location>
        <begin position="185"/>
        <end position="197"/>
    </location>
</feature>
<comment type="subcellular location">
    <subcellularLocation>
        <location evidence="1">Nucleus</location>
    </subcellularLocation>
</comment>
<dbReference type="STRING" id="13616.ENSMODP00000017920"/>
<dbReference type="Gene3D" id="3.10.590.10">
    <property type="entry name" value="ph1033 like domains"/>
    <property type="match status" value="1"/>
</dbReference>
<evidence type="ECO:0000256" key="6">
    <source>
        <dbReference type="SAM" id="MobiDB-lite"/>
    </source>
</evidence>
<dbReference type="HOGENOM" id="CLU_029591_0_0_1"/>
<dbReference type="Pfam" id="PF04146">
    <property type="entry name" value="YTH"/>
    <property type="match status" value="1"/>
</dbReference>
<feature type="compositionally biased region" description="Basic and acidic residues" evidence="6">
    <location>
        <begin position="198"/>
        <end position="225"/>
    </location>
</feature>
<reference evidence="8 9" key="1">
    <citation type="journal article" date="2007" name="Nature">
        <title>Genome of the marsupial Monodelphis domestica reveals innovation in non-coding sequences.</title>
        <authorList>
            <person name="Mikkelsen T.S."/>
            <person name="Wakefield M.J."/>
            <person name="Aken B."/>
            <person name="Amemiya C.T."/>
            <person name="Chang J.L."/>
            <person name="Duke S."/>
            <person name="Garber M."/>
            <person name="Gentles A.J."/>
            <person name="Goodstadt L."/>
            <person name="Heger A."/>
            <person name="Jurka J."/>
            <person name="Kamal M."/>
            <person name="Mauceli E."/>
            <person name="Searle S.M."/>
            <person name="Sharpe T."/>
            <person name="Baker M.L."/>
            <person name="Batzer M.A."/>
            <person name="Benos P.V."/>
            <person name="Belov K."/>
            <person name="Clamp M."/>
            <person name="Cook A."/>
            <person name="Cuff J."/>
            <person name="Das R."/>
            <person name="Davidow L."/>
            <person name="Deakin J.E."/>
            <person name="Fazzari M.J."/>
            <person name="Glass J.L."/>
            <person name="Grabherr M."/>
            <person name="Greally J.M."/>
            <person name="Gu W."/>
            <person name="Hore T.A."/>
            <person name="Huttley G.A."/>
            <person name="Kleber M."/>
            <person name="Jirtle R.L."/>
            <person name="Koina E."/>
            <person name="Lee J.T."/>
            <person name="Mahony S."/>
            <person name="Marra M.A."/>
            <person name="Miller R.D."/>
            <person name="Nicholls R.D."/>
            <person name="Oda M."/>
            <person name="Papenfuss A.T."/>
            <person name="Parra Z.E."/>
            <person name="Pollock D.D."/>
            <person name="Ray D.A."/>
            <person name="Schein J.E."/>
            <person name="Speed T.P."/>
            <person name="Thompson K."/>
            <person name="VandeBerg J.L."/>
            <person name="Wade C.M."/>
            <person name="Walker J.A."/>
            <person name="Waters P.D."/>
            <person name="Webber C."/>
            <person name="Weidman J.R."/>
            <person name="Xie X."/>
            <person name="Zody M.C."/>
            <person name="Baldwin J."/>
            <person name="Abdouelleil A."/>
            <person name="Abdulkadir J."/>
            <person name="Abebe A."/>
            <person name="Abera B."/>
            <person name="Abreu J."/>
            <person name="Acer S.C."/>
            <person name="Aftuck L."/>
            <person name="Alexander A."/>
            <person name="An P."/>
            <person name="Anderson E."/>
            <person name="Anderson S."/>
            <person name="Arachi H."/>
            <person name="Azer M."/>
            <person name="Bachantsang P."/>
            <person name="Barry A."/>
            <person name="Bayul T."/>
            <person name="Berlin A."/>
            <person name="Bessette D."/>
            <person name="Bloom T."/>
            <person name="Bloom T."/>
            <person name="Boguslavskiy L."/>
            <person name="Bonnet C."/>
            <person name="Boukhgalter B."/>
            <person name="Bourzgui I."/>
            <person name="Brown A."/>
            <person name="Cahill P."/>
            <person name="Channer S."/>
            <person name="Cheshatsang Y."/>
            <person name="Chuda L."/>
            <person name="Citroen M."/>
            <person name="Collymore A."/>
            <person name="Cooke P."/>
            <person name="Costello M."/>
            <person name="D'Aco K."/>
            <person name="Daza R."/>
            <person name="De Haan G."/>
            <person name="DeGray S."/>
            <person name="DeMaso C."/>
            <person name="Dhargay N."/>
            <person name="Dooley K."/>
            <person name="Dooley E."/>
            <person name="Doricent M."/>
            <person name="Dorje P."/>
            <person name="Dorjee K."/>
            <person name="Dupes A."/>
            <person name="Elong R."/>
            <person name="Falk J."/>
            <person name="Farina A."/>
            <person name="Faro S."/>
            <person name="Ferguson D."/>
            <person name="Fisher S."/>
            <person name="Foley C.D."/>
            <person name="Franke A."/>
            <person name="Friedrich D."/>
            <person name="Gadbois L."/>
            <person name="Gearin G."/>
            <person name="Gearin C.R."/>
            <person name="Giannoukos G."/>
            <person name="Goode T."/>
            <person name="Graham J."/>
            <person name="Grandbois E."/>
            <person name="Grewal S."/>
            <person name="Gyaltsen K."/>
            <person name="Hafez N."/>
            <person name="Hagos B."/>
            <person name="Hall J."/>
            <person name="Henson C."/>
            <person name="Hollinger A."/>
            <person name="Honan T."/>
            <person name="Huard M.D."/>
            <person name="Hughes L."/>
            <person name="Hurhula B."/>
            <person name="Husby M.E."/>
            <person name="Kamat A."/>
            <person name="Kanga B."/>
            <person name="Kashin S."/>
            <person name="Khazanovich D."/>
            <person name="Kisner P."/>
            <person name="Lance K."/>
            <person name="Lara M."/>
            <person name="Lee W."/>
            <person name="Lennon N."/>
            <person name="Letendre F."/>
            <person name="LeVine R."/>
            <person name="Lipovsky A."/>
            <person name="Liu X."/>
            <person name="Liu J."/>
            <person name="Liu S."/>
            <person name="Lokyitsang T."/>
            <person name="Lokyitsang Y."/>
            <person name="Lubonja R."/>
            <person name="Lui A."/>
            <person name="MacDonald P."/>
            <person name="Magnisalis V."/>
            <person name="Maru K."/>
            <person name="Matthews C."/>
            <person name="McCusker W."/>
            <person name="McDonough S."/>
            <person name="Mehta T."/>
            <person name="Meldrim J."/>
            <person name="Meneus L."/>
            <person name="Mihai O."/>
            <person name="Mihalev A."/>
            <person name="Mihova T."/>
            <person name="Mittelman R."/>
            <person name="Mlenga V."/>
            <person name="Montmayeur A."/>
            <person name="Mulrain L."/>
            <person name="Navidi A."/>
            <person name="Naylor J."/>
            <person name="Negash T."/>
            <person name="Nguyen T."/>
            <person name="Nguyen N."/>
            <person name="Nicol R."/>
            <person name="Norbu C."/>
            <person name="Norbu N."/>
            <person name="Novod N."/>
            <person name="O'Neill B."/>
            <person name="Osman S."/>
            <person name="Markiewicz E."/>
            <person name="Oyono O.L."/>
            <person name="Patti C."/>
            <person name="Phunkhang P."/>
            <person name="Pierre F."/>
            <person name="Priest M."/>
            <person name="Raghuraman S."/>
            <person name="Rege F."/>
            <person name="Reyes R."/>
            <person name="Rise C."/>
            <person name="Rogov P."/>
            <person name="Ross K."/>
            <person name="Ryan E."/>
            <person name="Settipalli S."/>
            <person name="Shea T."/>
            <person name="Sherpa N."/>
            <person name="Shi L."/>
            <person name="Shih D."/>
            <person name="Sparrow T."/>
            <person name="Spaulding J."/>
            <person name="Stalker J."/>
            <person name="Stange-Thomann N."/>
            <person name="Stavropoulos S."/>
            <person name="Stone C."/>
            <person name="Strader C."/>
            <person name="Tesfaye S."/>
            <person name="Thomson T."/>
            <person name="Thoulutsang Y."/>
            <person name="Thoulutsang D."/>
            <person name="Topham K."/>
            <person name="Topping I."/>
            <person name="Tsamla T."/>
            <person name="Vassiliev H."/>
            <person name="Vo A."/>
            <person name="Wangchuk T."/>
            <person name="Wangdi T."/>
            <person name="Weiand M."/>
            <person name="Wilkinson J."/>
            <person name="Wilson A."/>
            <person name="Yadav S."/>
            <person name="Young G."/>
            <person name="Yu Q."/>
            <person name="Zembek L."/>
            <person name="Zhong D."/>
            <person name="Zimmer A."/>
            <person name="Zwirko Z."/>
            <person name="Jaffe D.B."/>
            <person name="Alvarez P."/>
            <person name="Brockman W."/>
            <person name="Butler J."/>
            <person name="Chin C."/>
            <person name="Gnerre S."/>
            <person name="MacCallum I."/>
            <person name="Graves J.A."/>
            <person name="Ponting C.P."/>
            <person name="Breen M."/>
            <person name="Samollow P.B."/>
            <person name="Lander E.S."/>
            <person name="Lindblad-Toh K."/>
        </authorList>
    </citation>
    <scope>NUCLEOTIDE SEQUENCE [LARGE SCALE GENOMIC DNA]</scope>
</reference>
<dbReference type="GO" id="GO:0000381">
    <property type="term" value="P:regulation of alternative mRNA splicing, via spliceosome"/>
    <property type="evidence" value="ECO:0000318"/>
    <property type="project" value="GO_Central"/>
</dbReference>
<proteinExistence type="inferred from homology"/>
<evidence type="ECO:0000256" key="5">
    <source>
        <dbReference type="RuleBase" id="RU369095"/>
    </source>
</evidence>
<keyword evidence="2" id="KW-0507">mRNA processing</keyword>
<reference evidence="8" key="2">
    <citation type="submission" date="2025-08" db="UniProtKB">
        <authorList>
            <consortium name="Ensembl"/>
        </authorList>
    </citation>
    <scope>IDENTIFICATION</scope>
</reference>
<sequence length="527" mass="60687">MAANNQEEKDGDLNVLDYILTEEHEQDNNLCNPEMEQDQNVENDSKRKCDQIETTQSKSQKSAGHSRQLTLKPLRITISDNKRIIRTNTNENCQRSERAEGKSHLSGELYKSQPEKTSVRKRDLQRRTESSTPDDSQRIRQDVDRWHSRSRLSSKEVGSEEYDYETGSSDSSKEHENCRKNEKEGMEEEEEWDDETKDETNRGEKDKQDKRNQKERNNYDTRSEANDSYSETVSFTEGSVRSGPSTDGSDEKKEGRKRARGIASIVFHRSTSFVSASERKHNKSASSFHADQTRRLKYILRDARFFLIKSNNYENISLAKARGIWSTLPTNERKLNAAFRSARNVILIFSVRESRKFDGFARLSSESHHGGSPIHWVLPESMNPKMLGGVFKIDWICRHELPFTKSAHLTNSLNEYKPVKIGCDGQEIDFECGTQLCLLFCPDESVDLYQVIHKMHHKRRMHSQFHSRGRPSHQESGHLASTWTLTPGLLCGVSERLTPFLVSEETSFHLGGGLVISYYWPSWLRAN</sequence>
<dbReference type="Bgee" id="ENSMODG00000014337">
    <property type="expression patterns" value="Expressed in uterine wall and 1 other cell type or tissue"/>
</dbReference>
<dbReference type="GO" id="GO:0003729">
    <property type="term" value="F:mRNA binding"/>
    <property type="evidence" value="ECO:0000318"/>
    <property type="project" value="GO_Central"/>
</dbReference>
<name>F6ULQ3_MONDO</name>
<feature type="region of interest" description="Disordered" evidence="6">
    <location>
        <begin position="24"/>
        <end position="71"/>
    </location>
</feature>
<comment type="function">
    <text evidence="5">Specifically recognizes and binds N6-methyladenosine (m6A)-containing RNAs, and regulates mRNA stability. M6A is a modification present at internal sites of mRNAs and some non-coding RNAs and plays a role in mRNA stability and processing.</text>
</comment>
<evidence type="ECO:0000259" key="7">
    <source>
        <dbReference type="PROSITE" id="PS50882"/>
    </source>
</evidence>
<reference evidence="8" key="3">
    <citation type="submission" date="2025-09" db="UniProtKB">
        <authorList>
            <consortium name="Ensembl"/>
        </authorList>
    </citation>
    <scope>IDENTIFICATION</scope>
</reference>
<dbReference type="GO" id="GO:0000398">
    <property type="term" value="P:mRNA splicing, via spliceosome"/>
    <property type="evidence" value="ECO:0000318"/>
    <property type="project" value="GO_Central"/>
</dbReference>
<feature type="compositionally biased region" description="Basic and acidic residues" evidence="6">
    <location>
        <begin position="94"/>
        <end position="105"/>
    </location>
</feature>
<dbReference type="GeneTree" id="ENSGT00940000155803"/>